<comment type="similarity">
    <text evidence="1">Belongs to the transposase 8 family.</text>
</comment>
<dbReference type="NCBIfam" id="NF047595">
    <property type="entry name" value="IS66_ISRel24_TnpA"/>
    <property type="match status" value="1"/>
</dbReference>
<dbReference type="Proteomes" id="UP000295793">
    <property type="component" value="Unassembled WGS sequence"/>
</dbReference>
<reference evidence="2 3" key="1">
    <citation type="submission" date="2019-03" db="EMBL/GenBank/DDBJ databases">
        <title>Genomic Encyclopedia of Archaeal and Bacterial Type Strains, Phase II (KMG-II): from individual species to whole genera.</title>
        <authorList>
            <person name="Goeker M."/>
        </authorList>
    </citation>
    <scope>NUCLEOTIDE SEQUENCE [LARGE SCALE GENOMIC DNA]</scope>
    <source>
        <strain evidence="2 3">DSM 15388</strain>
    </source>
</reference>
<dbReference type="InterPro" id="IPR002514">
    <property type="entry name" value="Transposase_8"/>
</dbReference>
<dbReference type="Pfam" id="PF01527">
    <property type="entry name" value="HTH_Tnp_1"/>
    <property type="match status" value="1"/>
</dbReference>
<accession>A0A4R3HRE3</accession>
<dbReference type="InterPro" id="IPR009057">
    <property type="entry name" value="Homeodomain-like_sf"/>
</dbReference>
<dbReference type="RefSeq" id="WP_132704341.1">
    <property type="nucleotide sequence ID" value="NZ_SLZR01000045.1"/>
</dbReference>
<dbReference type="EMBL" id="SLZR01000045">
    <property type="protein sequence ID" value="TCS34305.1"/>
    <property type="molecule type" value="Genomic_DNA"/>
</dbReference>
<dbReference type="OrthoDB" id="9800877at2"/>
<name>A0A4R3HRE3_9GAMM</name>
<dbReference type="AlphaFoldDB" id="A0A4R3HRE3"/>
<evidence type="ECO:0000256" key="1">
    <source>
        <dbReference type="ARBA" id="ARBA00009964"/>
    </source>
</evidence>
<dbReference type="Gene3D" id="1.10.10.60">
    <property type="entry name" value="Homeodomain-like"/>
    <property type="match status" value="1"/>
</dbReference>
<keyword evidence="3" id="KW-1185">Reference proteome</keyword>
<dbReference type="GO" id="GO:0006313">
    <property type="term" value="P:DNA transposition"/>
    <property type="evidence" value="ECO:0007669"/>
    <property type="project" value="InterPro"/>
</dbReference>
<gene>
    <name evidence="2" type="ORF">BCF53_1451</name>
</gene>
<evidence type="ECO:0000313" key="3">
    <source>
        <dbReference type="Proteomes" id="UP000295793"/>
    </source>
</evidence>
<dbReference type="GO" id="GO:0004803">
    <property type="term" value="F:transposase activity"/>
    <property type="evidence" value="ECO:0007669"/>
    <property type="project" value="InterPro"/>
</dbReference>
<comment type="caution">
    <text evidence="2">The sequence shown here is derived from an EMBL/GenBank/DDBJ whole genome shotgun (WGS) entry which is preliminary data.</text>
</comment>
<dbReference type="SUPFAM" id="SSF46689">
    <property type="entry name" value="Homeodomain-like"/>
    <property type="match status" value="1"/>
</dbReference>
<evidence type="ECO:0000313" key="2">
    <source>
        <dbReference type="EMBL" id="TCS34305.1"/>
    </source>
</evidence>
<proteinExistence type="inferred from homology"/>
<sequence>MDQLSDKTLFNKVTAKRRKYTPEFRAKIVALCQEPGSSVAAIAQQYGLNANLVHKWRRRHLMQDNRPSSTAFLPIPVLAPEQVDSASQTVRFELNGLSVDWPLAHIDQAVPWLKALQS</sequence>
<organism evidence="2 3">
    <name type="scientific">Reinekea marinisedimentorum</name>
    <dbReference type="NCBI Taxonomy" id="230495"/>
    <lineage>
        <taxon>Bacteria</taxon>
        <taxon>Pseudomonadati</taxon>
        <taxon>Pseudomonadota</taxon>
        <taxon>Gammaproteobacteria</taxon>
        <taxon>Oceanospirillales</taxon>
        <taxon>Saccharospirillaceae</taxon>
        <taxon>Reinekea</taxon>
    </lineage>
</organism>
<protein>
    <submittedName>
        <fullName evidence="2">Transposase</fullName>
    </submittedName>
</protein>
<dbReference type="GO" id="GO:0003677">
    <property type="term" value="F:DNA binding"/>
    <property type="evidence" value="ECO:0007669"/>
    <property type="project" value="InterPro"/>
</dbReference>